<protein>
    <submittedName>
        <fullName evidence="3">Uncharacterized protein</fullName>
    </submittedName>
</protein>
<dbReference type="Pfam" id="PF05254">
    <property type="entry name" value="UPF0203"/>
    <property type="match status" value="1"/>
</dbReference>
<sequence length="86" mass="9696">MKAVESKNEKERNCACGSPCPRASTVDSPLVDGGDDKWWFSERFSKGQCDKEECVAEWEKYRACLAVFPFIWFAASEIPSNVILIS</sequence>
<dbReference type="AlphaFoldDB" id="A0ABD0UIT9"/>
<keyword evidence="4" id="KW-1185">Reference proteome</keyword>
<reference evidence="3 4" key="1">
    <citation type="journal article" date="2024" name="Plant Biotechnol. J.">
        <title>Dendrobium thyrsiflorum genome and its molecular insights into genes involved in important horticultural traits.</title>
        <authorList>
            <person name="Chen B."/>
            <person name="Wang J.Y."/>
            <person name="Zheng P.J."/>
            <person name="Li K.L."/>
            <person name="Liang Y.M."/>
            <person name="Chen X.F."/>
            <person name="Zhang C."/>
            <person name="Zhao X."/>
            <person name="He X."/>
            <person name="Zhang G.Q."/>
            <person name="Liu Z.J."/>
            <person name="Xu Q."/>
        </authorList>
    </citation>
    <scope>NUCLEOTIDE SEQUENCE [LARGE SCALE GENOMIC DNA]</scope>
    <source>
        <strain evidence="3">GZMU011</strain>
    </source>
</reference>
<dbReference type="InterPro" id="IPR007918">
    <property type="entry name" value="MDM35_apoptosis"/>
</dbReference>
<name>A0ABD0UIT9_DENTH</name>
<keyword evidence="2" id="KW-1015">Disulfide bond</keyword>
<accession>A0ABD0UIT9</accession>
<dbReference type="Proteomes" id="UP001552299">
    <property type="component" value="Unassembled WGS sequence"/>
</dbReference>
<dbReference type="EMBL" id="JANQDX010000016">
    <property type="protein sequence ID" value="KAL0910108.1"/>
    <property type="molecule type" value="Genomic_DNA"/>
</dbReference>
<gene>
    <name evidence="3" type="ORF">M5K25_021048</name>
</gene>
<comment type="similarity">
    <text evidence="1">Belongs to the TRIAP1/MDM35 family.</text>
</comment>
<evidence type="ECO:0000313" key="4">
    <source>
        <dbReference type="Proteomes" id="UP001552299"/>
    </source>
</evidence>
<organism evidence="3 4">
    <name type="scientific">Dendrobium thyrsiflorum</name>
    <name type="common">Pinecone-like raceme dendrobium</name>
    <name type="synonym">Orchid</name>
    <dbReference type="NCBI Taxonomy" id="117978"/>
    <lineage>
        <taxon>Eukaryota</taxon>
        <taxon>Viridiplantae</taxon>
        <taxon>Streptophyta</taxon>
        <taxon>Embryophyta</taxon>
        <taxon>Tracheophyta</taxon>
        <taxon>Spermatophyta</taxon>
        <taxon>Magnoliopsida</taxon>
        <taxon>Liliopsida</taxon>
        <taxon>Asparagales</taxon>
        <taxon>Orchidaceae</taxon>
        <taxon>Epidendroideae</taxon>
        <taxon>Malaxideae</taxon>
        <taxon>Dendrobiinae</taxon>
        <taxon>Dendrobium</taxon>
    </lineage>
</organism>
<comment type="caution">
    <text evidence="3">The sequence shown here is derived from an EMBL/GenBank/DDBJ whole genome shotgun (WGS) entry which is preliminary data.</text>
</comment>
<evidence type="ECO:0000256" key="2">
    <source>
        <dbReference type="ARBA" id="ARBA00023157"/>
    </source>
</evidence>
<proteinExistence type="inferred from homology"/>
<evidence type="ECO:0000256" key="1">
    <source>
        <dbReference type="ARBA" id="ARBA00006196"/>
    </source>
</evidence>
<evidence type="ECO:0000313" key="3">
    <source>
        <dbReference type="EMBL" id="KAL0910108.1"/>
    </source>
</evidence>